<keyword evidence="1" id="KW-0812">Transmembrane</keyword>
<name>A0A7W5YR48_9ACTN</name>
<sequence length="157" mass="16037">MRSVLATAVCAGALLLAAPATATPILPFGGDITVTPQWVEPGGEVSITLDCDDHEHAFVESEAFGEVELDGEEGVDLLVDEEPGRYAVHGQCGPDGPPLNDTWLVVEDDYPYGGVETGAGGTAMRVVSPAVSAGVGVLAAAAIGGGALFLRRRRAGH</sequence>
<protein>
    <submittedName>
        <fullName evidence="3">Uncharacterized protein</fullName>
    </submittedName>
</protein>
<keyword evidence="1" id="KW-0472">Membrane</keyword>
<keyword evidence="4" id="KW-1185">Reference proteome</keyword>
<proteinExistence type="predicted"/>
<feature type="chain" id="PRO_5030853241" evidence="2">
    <location>
        <begin position="23"/>
        <end position="157"/>
    </location>
</feature>
<dbReference type="EMBL" id="JACIBV010000001">
    <property type="protein sequence ID" value="MBB3730387.1"/>
    <property type="molecule type" value="Genomic_DNA"/>
</dbReference>
<feature type="transmembrane region" description="Helical" evidence="1">
    <location>
        <begin position="130"/>
        <end position="150"/>
    </location>
</feature>
<accession>A0A7W5YR48</accession>
<evidence type="ECO:0000256" key="2">
    <source>
        <dbReference type="SAM" id="SignalP"/>
    </source>
</evidence>
<organism evidence="3 4">
    <name type="scientific">Nonomuraea dietziae</name>
    <dbReference type="NCBI Taxonomy" id="65515"/>
    <lineage>
        <taxon>Bacteria</taxon>
        <taxon>Bacillati</taxon>
        <taxon>Actinomycetota</taxon>
        <taxon>Actinomycetes</taxon>
        <taxon>Streptosporangiales</taxon>
        <taxon>Streptosporangiaceae</taxon>
        <taxon>Nonomuraea</taxon>
    </lineage>
</organism>
<keyword evidence="1" id="KW-1133">Transmembrane helix</keyword>
<reference evidence="3 4" key="1">
    <citation type="submission" date="2020-08" db="EMBL/GenBank/DDBJ databases">
        <title>Sequencing the genomes of 1000 actinobacteria strains.</title>
        <authorList>
            <person name="Klenk H.-P."/>
        </authorList>
    </citation>
    <scope>NUCLEOTIDE SEQUENCE [LARGE SCALE GENOMIC DNA]</scope>
    <source>
        <strain evidence="3 4">DSM 44320</strain>
    </source>
</reference>
<dbReference type="AlphaFoldDB" id="A0A7W5YR48"/>
<dbReference type="RefSeq" id="WP_183655008.1">
    <property type="nucleotide sequence ID" value="NZ_BAAAXX010000091.1"/>
</dbReference>
<gene>
    <name evidence="3" type="ORF">FHR33_006247</name>
</gene>
<dbReference type="Proteomes" id="UP000579945">
    <property type="component" value="Unassembled WGS sequence"/>
</dbReference>
<dbReference type="GeneID" id="95392534"/>
<keyword evidence="2" id="KW-0732">Signal</keyword>
<evidence type="ECO:0000313" key="3">
    <source>
        <dbReference type="EMBL" id="MBB3730387.1"/>
    </source>
</evidence>
<evidence type="ECO:0000256" key="1">
    <source>
        <dbReference type="SAM" id="Phobius"/>
    </source>
</evidence>
<comment type="caution">
    <text evidence="3">The sequence shown here is derived from an EMBL/GenBank/DDBJ whole genome shotgun (WGS) entry which is preliminary data.</text>
</comment>
<evidence type="ECO:0000313" key="4">
    <source>
        <dbReference type="Proteomes" id="UP000579945"/>
    </source>
</evidence>
<feature type="signal peptide" evidence="2">
    <location>
        <begin position="1"/>
        <end position="22"/>
    </location>
</feature>